<keyword evidence="2" id="KW-0547">Nucleotide-binding</keyword>
<dbReference type="PROSITE" id="PS00211">
    <property type="entry name" value="ABC_TRANSPORTER_1"/>
    <property type="match status" value="1"/>
</dbReference>
<gene>
    <name evidence="5" type="ORF">IPA_00620</name>
</gene>
<evidence type="ECO:0000259" key="4">
    <source>
        <dbReference type="PROSITE" id="PS50893"/>
    </source>
</evidence>
<evidence type="ECO:0000256" key="1">
    <source>
        <dbReference type="ARBA" id="ARBA00022448"/>
    </source>
</evidence>
<dbReference type="InterPro" id="IPR015854">
    <property type="entry name" value="ABC_transpr_LolD-like"/>
</dbReference>
<dbReference type="PANTHER" id="PTHR24220">
    <property type="entry name" value="IMPORT ATP-BINDING PROTEIN"/>
    <property type="match status" value="1"/>
</dbReference>
<dbReference type="Gene3D" id="3.40.50.300">
    <property type="entry name" value="P-loop containing nucleotide triphosphate hydrolases"/>
    <property type="match status" value="1"/>
</dbReference>
<proteinExistence type="predicted"/>
<reference evidence="5" key="1">
    <citation type="submission" date="2013-11" db="EMBL/GenBank/DDBJ databases">
        <title>Comparative genomics of Ignicoccus.</title>
        <authorList>
            <person name="Podar M."/>
        </authorList>
    </citation>
    <scope>NUCLEOTIDE SEQUENCE</scope>
    <source>
        <strain evidence="5">DSM 13166</strain>
    </source>
</reference>
<evidence type="ECO:0000313" key="5">
    <source>
        <dbReference type="EMBL" id="UXD21154.1"/>
    </source>
</evidence>
<dbReference type="FunFam" id="3.40.50.300:FF:000032">
    <property type="entry name" value="Export ABC transporter ATP-binding protein"/>
    <property type="match status" value="1"/>
</dbReference>
<dbReference type="PROSITE" id="PS50893">
    <property type="entry name" value="ABC_TRANSPORTER_2"/>
    <property type="match status" value="1"/>
</dbReference>
<dbReference type="GO" id="GO:0022857">
    <property type="term" value="F:transmembrane transporter activity"/>
    <property type="evidence" value="ECO:0007669"/>
    <property type="project" value="TreeGrafter"/>
</dbReference>
<evidence type="ECO:0000256" key="3">
    <source>
        <dbReference type="ARBA" id="ARBA00022840"/>
    </source>
</evidence>
<dbReference type="AlphaFoldDB" id="A0A977K8W8"/>
<keyword evidence="6" id="KW-1185">Reference proteome</keyword>
<dbReference type="CDD" id="cd03255">
    <property type="entry name" value="ABC_MJ0796_LolCDE_FtsE"/>
    <property type="match status" value="1"/>
</dbReference>
<evidence type="ECO:0000313" key="6">
    <source>
        <dbReference type="Proteomes" id="UP001063698"/>
    </source>
</evidence>
<dbReference type="EMBL" id="CP006868">
    <property type="protein sequence ID" value="UXD21154.1"/>
    <property type="molecule type" value="Genomic_DNA"/>
</dbReference>
<dbReference type="Proteomes" id="UP001063698">
    <property type="component" value="Chromosome"/>
</dbReference>
<dbReference type="Pfam" id="PF00005">
    <property type="entry name" value="ABC_tran"/>
    <property type="match status" value="1"/>
</dbReference>
<dbReference type="SUPFAM" id="SSF52540">
    <property type="entry name" value="P-loop containing nucleoside triphosphate hydrolases"/>
    <property type="match status" value="1"/>
</dbReference>
<dbReference type="SMART" id="SM00382">
    <property type="entry name" value="AAA"/>
    <property type="match status" value="1"/>
</dbReference>
<dbReference type="GO" id="GO:0005886">
    <property type="term" value="C:plasma membrane"/>
    <property type="evidence" value="ECO:0007669"/>
    <property type="project" value="TreeGrafter"/>
</dbReference>
<dbReference type="InterPro" id="IPR017911">
    <property type="entry name" value="MacB-like_ATP-bd"/>
</dbReference>
<dbReference type="InterPro" id="IPR003593">
    <property type="entry name" value="AAA+_ATPase"/>
</dbReference>
<accession>A0A977K8W8</accession>
<dbReference type="InterPro" id="IPR017871">
    <property type="entry name" value="ABC_transporter-like_CS"/>
</dbReference>
<dbReference type="KEGG" id="ipc:IPA_00620"/>
<feature type="domain" description="ABC transporter" evidence="4">
    <location>
        <begin position="5"/>
        <end position="244"/>
    </location>
</feature>
<organism evidence="5 6">
    <name type="scientific">Ignicoccus pacificus DSM 13166</name>
    <dbReference type="NCBI Taxonomy" id="940294"/>
    <lineage>
        <taxon>Archaea</taxon>
        <taxon>Thermoproteota</taxon>
        <taxon>Thermoprotei</taxon>
        <taxon>Desulfurococcales</taxon>
        <taxon>Desulfurococcaceae</taxon>
        <taxon>Ignicoccus</taxon>
    </lineage>
</organism>
<keyword evidence="3 5" id="KW-0067">ATP-binding</keyword>
<evidence type="ECO:0000256" key="2">
    <source>
        <dbReference type="ARBA" id="ARBA00022741"/>
    </source>
</evidence>
<name>A0A977K8W8_9CREN</name>
<dbReference type="GO" id="GO:0005524">
    <property type="term" value="F:ATP binding"/>
    <property type="evidence" value="ECO:0007669"/>
    <property type="project" value="UniProtKB-KW"/>
</dbReference>
<dbReference type="InterPro" id="IPR027417">
    <property type="entry name" value="P-loop_NTPase"/>
</dbReference>
<dbReference type="GO" id="GO:0098796">
    <property type="term" value="C:membrane protein complex"/>
    <property type="evidence" value="ECO:0007669"/>
    <property type="project" value="UniProtKB-ARBA"/>
</dbReference>
<keyword evidence="1" id="KW-0813">Transport</keyword>
<sequence length="251" mass="27861">MKHVIEVEKVWKVYRLGKVDYPALRGITLRVPKGAFLVILGPSGSGKSTLLHLMGALDTPTKGTVRVNGKNIAHMNDVERAKIRRDSIGFVFQQFFLIPRLTALENVEVPMIAKGVPSRKRKERAKELLKMVGLEGKENKRPHELSGGEQQRVAIARALANDPEIILADEPTGNLDSVTSEVIMNMMLELNKDMGKTVVVVTHNPEQVKYAHAVVRIRDGRVERVEEGGRKPFFDLDEIAPGKAITSKSLS</sequence>
<protein>
    <submittedName>
        <fullName evidence="5">Macrolide ABC transporter ATP-binding protein</fullName>
    </submittedName>
</protein>
<dbReference type="InterPro" id="IPR003439">
    <property type="entry name" value="ABC_transporter-like_ATP-bd"/>
</dbReference>
<dbReference type="GO" id="GO:0016887">
    <property type="term" value="F:ATP hydrolysis activity"/>
    <property type="evidence" value="ECO:0007669"/>
    <property type="project" value="InterPro"/>
</dbReference>
<dbReference type="PANTHER" id="PTHR24220:SF86">
    <property type="entry name" value="ABC TRANSPORTER ABCH.1"/>
    <property type="match status" value="1"/>
</dbReference>